<evidence type="ECO:0000256" key="9">
    <source>
        <dbReference type="SAM" id="Phobius"/>
    </source>
</evidence>
<comment type="subcellular location">
    <subcellularLocation>
        <location evidence="1">Membrane</location>
        <topology evidence="1">Multi-pass membrane protein</topology>
    </subcellularLocation>
</comment>
<dbReference type="Proteomes" id="UP000289738">
    <property type="component" value="Chromosome B03"/>
</dbReference>
<feature type="compositionally biased region" description="Polar residues" evidence="8">
    <location>
        <begin position="29"/>
        <end position="45"/>
    </location>
</feature>
<dbReference type="PANTHER" id="PTHR19432:SF70">
    <property type="entry name" value="SUCROSE TRANSPORT PROTEIN SUC1-RELATED"/>
    <property type="match status" value="1"/>
</dbReference>
<evidence type="ECO:0000256" key="6">
    <source>
        <dbReference type="ARBA" id="ARBA00022989"/>
    </source>
</evidence>
<keyword evidence="6 9" id="KW-1133">Transmembrane helix</keyword>
<reference evidence="10 11" key="1">
    <citation type="submission" date="2019-01" db="EMBL/GenBank/DDBJ databases">
        <title>Sequencing of cultivated peanut Arachis hypogaea provides insights into genome evolution and oil improvement.</title>
        <authorList>
            <person name="Chen X."/>
        </authorList>
    </citation>
    <scope>NUCLEOTIDE SEQUENCE [LARGE SCALE GENOMIC DNA]</scope>
    <source>
        <strain evidence="11">cv. Fuhuasheng</strain>
        <tissue evidence="10">Leaves</tissue>
    </source>
</reference>
<protein>
    <submittedName>
        <fullName evidence="10">Uncharacterized protein</fullName>
    </submittedName>
</protein>
<keyword evidence="3" id="KW-0762">Sugar transport</keyword>
<name>A0A445A7T0_ARAHY</name>
<evidence type="ECO:0000313" key="10">
    <source>
        <dbReference type="EMBL" id="RYR22425.1"/>
    </source>
</evidence>
<evidence type="ECO:0000256" key="7">
    <source>
        <dbReference type="ARBA" id="ARBA00023136"/>
    </source>
</evidence>
<evidence type="ECO:0000313" key="11">
    <source>
        <dbReference type="Proteomes" id="UP000289738"/>
    </source>
</evidence>
<dbReference type="GO" id="GO:0005773">
    <property type="term" value="C:vacuole"/>
    <property type="evidence" value="ECO:0007669"/>
    <property type="project" value="TreeGrafter"/>
</dbReference>
<keyword evidence="4 9" id="KW-0812">Transmembrane</keyword>
<sequence>MSGTPRQPRYRRPIENTDSQRWLLVLRSSGKQPVGTTTEAESSTSNHHRGVYRHRVQFGWALPLTLLTPYVHLLFIPQASTAYILFCGPISGMLVHPIVGNYSDR</sequence>
<keyword evidence="7 9" id="KW-0472">Membrane</keyword>
<keyword evidence="5" id="KW-0769">Symport</keyword>
<keyword evidence="2" id="KW-0813">Transport</keyword>
<dbReference type="PANTHER" id="PTHR19432">
    <property type="entry name" value="SUGAR TRANSPORTER"/>
    <property type="match status" value="1"/>
</dbReference>
<evidence type="ECO:0000256" key="5">
    <source>
        <dbReference type="ARBA" id="ARBA00022847"/>
    </source>
</evidence>
<organism evidence="10 11">
    <name type="scientific">Arachis hypogaea</name>
    <name type="common">Peanut</name>
    <dbReference type="NCBI Taxonomy" id="3818"/>
    <lineage>
        <taxon>Eukaryota</taxon>
        <taxon>Viridiplantae</taxon>
        <taxon>Streptophyta</taxon>
        <taxon>Embryophyta</taxon>
        <taxon>Tracheophyta</taxon>
        <taxon>Spermatophyta</taxon>
        <taxon>Magnoliopsida</taxon>
        <taxon>eudicotyledons</taxon>
        <taxon>Gunneridae</taxon>
        <taxon>Pentapetalae</taxon>
        <taxon>rosids</taxon>
        <taxon>fabids</taxon>
        <taxon>Fabales</taxon>
        <taxon>Fabaceae</taxon>
        <taxon>Papilionoideae</taxon>
        <taxon>50 kb inversion clade</taxon>
        <taxon>dalbergioids sensu lato</taxon>
        <taxon>Dalbergieae</taxon>
        <taxon>Pterocarpus clade</taxon>
        <taxon>Arachis</taxon>
    </lineage>
</organism>
<evidence type="ECO:0000256" key="8">
    <source>
        <dbReference type="SAM" id="MobiDB-lite"/>
    </source>
</evidence>
<evidence type="ECO:0000256" key="1">
    <source>
        <dbReference type="ARBA" id="ARBA00004141"/>
    </source>
</evidence>
<feature type="transmembrane region" description="Helical" evidence="9">
    <location>
        <begin position="82"/>
        <end position="102"/>
    </location>
</feature>
<proteinExistence type="predicted"/>
<keyword evidence="11" id="KW-1185">Reference proteome</keyword>
<evidence type="ECO:0000256" key="4">
    <source>
        <dbReference type="ARBA" id="ARBA00022692"/>
    </source>
</evidence>
<dbReference type="STRING" id="3818.A0A445A7T0"/>
<evidence type="ECO:0000256" key="2">
    <source>
        <dbReference type="ARBA" id="ARBA00022448"/>
    </source>
</evidence>
<comment type="caution">
    <text evidence="10">The sequence shown here is derived from an EMBL/GenBank/DDBJ whole genome shotgun (WGS) entry which is preliminary data.</text>
</comment>
<evidence type="ECO:0000256" key="3">
    <source>
        <dbReference type="ARBA" id="ARBA00022597"/>
    </source>
</evidence>
<dbReference type="EMBL" id="SDMP01000013">
    <property type="protein sequence ID" value="RYR22425.1"/>
    <property type="molecule type" value="Genomic_DNA"/>
</dbReference>
<accession>A0A445A7T0</accession>
<dbReference type="AlphaFoldDB" id="A0A445A7T0"/>
<feature type="transmembrane region" description="Helical" evidence="9">
    <location>
        <begin position="58"/>
        <end position="76"/>
    </location>
</feature>
<feature type="region of interest" description="Disordered" evidence="8">
    <location>
        <begin position="28"/>
        <end position="48"/>
    </location>
</feature>
<gene>
    <name evidence="10" type="ORF">Ahy_B03g067705</name>
</gene>
<dbReference type="GO" id="GO:0008506">
    <property type="term" value="F:sucrose:proton symporter activity"/>
    <property type="evidence" value="ECO:0007669"/>
    <property type="project" value="TreeGrafter"/>
</dbReference>
<dbReference type="GO" id="GO:0005886">
    <property type="term" value="C:plasma membrane"/>
    <property type="evidence" value="ECO:0007669"/>
    <property type="project" value="TreeGrafter"/>
</dbReference>